<reference evidence="5" key="1">
    <citation type="submission" date="2021-06" db="EMBL/GenBank/DDBJ databases">
        <authorList>
            <person name="Hodson N. C."/>
            <person name="Mongue J. A."/>
            <person name="Jaron S. K."/>
        </authorList>
    </citation>
    <scope>NUCLEOTIDE SEQUENCE</scope>
</reference>
<dbReference type="OrthoDB" id="5835829at2759"/>
<sequence>HPKIRSFITQGGQCSMQQAIFNAVPIIVLPVNGDQDMNAKRVGTVGNGIALEIFGLNSHQITHAINEIVGNKTYKVIANKLKEVSRDRPMKPVETAVWWTEFVLRHGDTWFMKPPVKPWWIMLSFDVIGLYCLVLSGALLLSIISIFLVLKVLLLARGSFQKK</sequence>
<proteinExistence type="inferred from homology"/>
<evidence type="ECO:0000256" key="3">
    <source>
        <dbReference type="ARBA" id="ARBA00022679"/>
    </source>
</evidence>
<dbReference type="PANTHER" id="PTHR48043:SF145">
    <property type="entry name" value="FI06409P-RELATED"/>
    <property type="match status" value="1"/>
</dbReference>
<comment type="caution">
    <text evidence="5">The sequence shown here is derived from an EMBL/GenBank/DDBJ whole genome shotgun (WGS) entry which is preliminary data.</text>
</comment>
<name>A0A8J2L578_9HEXA</name>
<gene>
    <name evidence="5" type="ORF">AFUS01_LOCUS35406</name>
</gene>
<feature type="non-terminal residue" evidence="5">
    <location>
        <position position="163"/>
    </location>
</feature>
<feature type="transmembrane region" description="Helical" evidence="4">
    <location>
        <begin position="128"/>
        <end position="154"/>
    </location>
</feature>
<dbReference type="EMBL" id="CAJVCH010535654">
    <property type="protein sequence ID" value="CAG7825288.1"/>
    <property type="molecule type" value="Genomic_DNA"/>
</dbReference>
<dbReference type="PANTHER" id="PTHR48043">
    <property type="entry name" value="EG:EG0003.4 PROTEIN-RELATED"/>
    <property type="match status" value="1"/>
</dbReference>
<evidence type="ECO:0000256" key="2">
    <source>
        <dbReference type="ARBA" id="ARBA00022676"/>
    </source>
</evidence>
<keyword evidence="3" id="KW-0808">Transferase</keyword>
<dbReference type="Pfam" id="PF00201">
    <property type="entry name" value="UDPGT"/>
    <property type="match status" value="1"/>
</dbReference>
<dbReference type="GO" id="GO:0008194">
    <property type="term" value="F:UDP-glycosyltransferase activity"/>
    <property type="evidence" value="ECO:0007669"/>
    <property type="project" value="InterPro"/>
</dbReference>
<keyword evidence="2" id="KW-0328">Glycosyltransferase</keyword>
<organism evidence="5 6">
    <name type="scientific">Allacma fusca</name>
    <dbReference type="NCBI Taxonomy" id="39272"/>
    <lineage>
        <taxon>Eukaryota</taxon>
        <taxon>Metazoa</taxon>
        <taxon>Ecdysozoa</taxon>
        <taxon>Arthropoda</taxon>
        <taxon>Hexapoda</taxon>
        <taxon>Collembola</taxon>
        <taxon>Symphypleona</taxon>
        <taxon>Sminthuridae</taxon>
        <taxon>Allacma</taxon>
    </lineage>
</organism>
<dbReference type="InterPro" id="IPR050271">
    <property type="entry name" value="UDP-glycosyltransferase"/>
</dbReference>
<accession>A0A8J2L578</accession>
<comment type="similarity">
    <text evidence="1">Belongs to the UDP-glycosyltransferase family.</text>
</comment>
<dbReference type="InterPro" id="IPR002213">
    <property type="entry name" value="UDP_glucos_trans"/>
</dbReference>
<keyword evidence="4" id="KW-0812">Transmembrane</keyword>
<protein>
    <recommendedName>
        <fullName evidence="7">UDP-glucuronosyltransferase</fullName>
    </recommendedName>
</protein>
<dbReference type="AlphaFoldDB" id="A0A8J2L578"/>
<keyword evidence="6" id="KW-1185">Reference proteome</keyword>
<evidence type="ECO:0008006" key="7">
    <source>
        <dbReference type="Google" id="ProtNLM"/>
    </source>
</evidence>
<feature type="non-terminal residue" evidence="5">
    <location>
        <position position="1"/>
    </location>
</feature>
<evidence type="ECO:0000256" key="1">
    <source>
        <dbReference type="ARBA" id="ARBA00009995"/>
    </source>
</evidence>
<dbReference type="Proteomes" id="UP000708208">
    <property type="component" value="Unassembled WGS sequence"/>
</dbReference>
<evidence type="ECO:0000313" key="6">
    <source>
        <dbReference type="Proteomes" id="UP000708208"/>
    </source>
</evidence>
<keyword evidence="4" id="KW-0472">Membrane</keyword>
<evidence type="ECO:0000313" key="5">
    <source>
        <dbReference type="EMBL" id="CAG7825288.1"/>
    </source>
</evidence>
<keyword evidence="4" id="KW-1133">Transmembrane helix</keyword>
<evidence type="ECO:0000256" key="4">
    <source>
        <dbReference type="SAM" id="Phobius"/>
    </source>
</evidence>